<dbReference type="RefSeq" id="XP_064672292.1">
    <property type="nucleotide sequence ID" value="XM_064810015.1"/>
</dbReference>
<accession>A0AAN6THS4</accession>
<comment type="caution">
    <text evidence="1">The sequence shown here is derived from an EMBL/GenBank/DDBJ whole genome shotgun (WGS) entry which is preliminary data.</text>
</comment>
<organism evidence="1 2">
    <name type="scientific">Canariomyces notabilis</name>
    <dbReference type="NCBI Taxonomy" id="2074819"/>
    <lineage>
        <taxon>Eukaryota</taxon>
        <taxon>Fungi</taxon>
        <taxon>Dikarya</taxon>
        <taxon>Ascomycota</taxon>
        <taxon>Pezizomycotina</taxon>
        <taxon>Sordariomycetes</taxon>
        <taxon>Sordariomycetidae</taxon>
        <taxon>Sordariales</taxon>
        <taxon>Chaetomiaceae</taxon>
        <taxon>Canariomyces</taxon>
    </lineage>
</organism>
<name>A0AAN6THS4_9PEZI</name>
<reference evidence="1" key="2">
    <citation type="submission" date="2023-05" db="EMBL/GenBank/DDBJ databases">
        <authorList>
            <consortium name="Lawrence Berkeley National Laboratory"/>
            <person name="Steindorff A."/>
            <person name="Hensen N."/>
            <person name="Bonometti L."/>
            <person name="Westerberg I."/>
            <person name="Brannstrom I.O."/>
            <person name="Guillou S."/>
            <person name="Cros-Aarteil S."/>
            <person name="Calhoun S."/>
            <person name="Haridas S."/>
            <person name="Kuo A."/>
            <person name="Mondo S."/>
            <person name="Pangilinan J."/>
            <person name="Riley R."/>
            <person name="Labutti K."/>
            <person name="Andreopoulos B."/>
            <person name="Lipzen A."/>
            <person name="Chen C."/>
            <person name="Yanf M."/>
            <person name="Daum C."/>
            <person name="Ng V."/>
            <person name="Clum A."/>
            <person name="Ohm R."/>
            <person name="Martin F."/>
            <person name="Silar P."/>
            <person name="Natvig D."/>
            <person name="Lalanne C."/>
            <person name="Gautier V."/>
            <person name="Ament-Velasquez S.L."/>
            <person name="Kruys A."/>
            <person name="Hutchinson M.I."/>
            <person name="Powell A.J."/>
            <person name="Barry K."/>
            <person name="Miller A.N."/>
            <person name="Grigoriev I.V."/>
            <person name="Debuchy R."/>
            <person name="Gladieux P."/>
            <person name="Thoren M.H."/>
            <person name="Johannesson H."/>
        </authorList>
    </citation>
    <scope>NUCLEOTIDE SEQUENCE</scope>
    <source>
        <strain evidence="1">CBS 508.74</strain>
    </source>
</reference>
<proteinExistence type="predicted"/>
<reference evidence="1" key="1">
    <citation type="journal article" date="2023" name="Mol. Phylogenet. Evol.">
        <title>Genome-scale phylogeny and comparative genomics of the fungal order Sordariales.</title>
        <authorList>
            <person name="Hensen N."/>
            <person name="Bonometti L."/>
            <person name="Westerberg I."/>
            <person name="Brannstrom I.O."/>
            <person name="Guillou S."/>
            <person name="Cros-Aarteil S."/>
            <person name="Calhoun S."/>
            <person name="Haridas S."/>
            <person name="Kuo A."/>
            <person name="Mondo S."/>
            <person name="Pangilinan J."/>
            <person name="Riley R."/>
            <person name="LaButti K."/>
            <person name="Andreopoulos B."/>
            <person name="Lipzen A."/>
            <person name="Chen C."/>
            <person name="Yan M."/>
            <person name="Daum C."/>
            <person name="Ng V."/>
            <person name="Clum A."/>
            <person name="Steindorff A."/>
            <person name="Ohm R.A."/>
            <person name="Martin F."/>
            <person name="Silar P."/>
            <person name="Natvig D.O."/>
            <person name="Lalanne C."/>
            <person name="Gautier V."/>
            <person name="Ament-Velasquez S.L."/>
            <person name="Kruys A."/>
            <person name="Hutchinson M.I."/>
            <person name="Powell A.J."/>
            <person name="Barry K."/>
            <person name="Miller A.N."/>
            <person name="Grigoriev I.V."/>
            <person name="Debuchy R."/>
            <person name="Gladieux P."/>
            <person name="Hiltunen Thoren M."/>
            <person name="Johannesson H."/>
        </authorList>
    </citation>
    <scope>NUCLEOTIDE SEQUENCE</scope>
    <source>
        <strain evidence="1">CBS 508.74</strain>
    </source>
</reference>
<evidence type="ECO:0000313" key="1">
    <source>
        <dbReference type="EMBL" id="KAK4114722.1"/>
    </source>
</evidence>
<sequence>MMLIYCCKNFINGCEHRKLICSLCMPLSITYVVQYFPFDTCTRPSGGLVAQQNWKPPNLLRACMVLTKMGDWTVDRRKLSLIRLPDSLRRYRGWTGARRIRYGFIIVMKAPDGVDSQSSGRYDGIGSFTGYVGSQSVWSNGEWRARDKMDELARTIQYRRQVVKSNLRLNRRAYHY</sequence>
<dbReference type="EMBL" id="MU853336">
    <property type="protein sequence ID" value="KAK4114722.1"/>
    <property type="molecule type" value="Genomic_DNA"/>
</dbReference>
<evidence type="ECO:0000313" key="2">
    <source>
        <dbReference type="Proteomes" id="UP001302812"/>
    </source>
</evidence>
<protein>
    <submittedName>
        <fullName evidence="1">Uncharacterized protein</fullName>
    </submittedName>
</protein>
<gene>
    <name evidence="1" type="ORF">N656DRAFT_543629</name>
</gene>
<dbReference type="GeneID" id="89934139"/>
<dbReference type="Proteomes" id="UP001302812">
    <property type="component" value="Unassembled WGS sequence"/>
</dbReference>
<dbReference type="AlphaFoldDB" id="A0AAN6THS4"/>
<keyword evidence="2" id="KW-1185">Reference proteome</keyword>